<dbReference type="RefSeq" id="WP_200063773.1">
    <property type="nucleotide sequence ID" value="NZ_JAEHFW010000001.1"/>
</dbReference>
<sequence length="519" mass="61801">MKIDRSIIATDNNSFYYDFWPLTSRAWRNFNIEPTIAVIGNVNINPLYGTILNIPEIINIPSGFIAQIIRFIIPCFFPNEVCIIGDIDMVPLSNNYFQKQISNYHDDQIIIYSSDAYKTPQRYPMCYIAAKGKYFQQIIGLDNIDYVSIETFIKNLYALNLKWDTDELFFTKQLCQSTLIKNTIFLKRGGWKPYARRRIDRENWNISKFSLFFNKYIDAHCLRPYNSHYNKLKPLIDYVHLNSNGKRYFYFWLKFPFKTLINKFNLFKQILFGKDRFKIIDQIVRDPCEKTKIISFSLYGNNDRYLLNIDHVLQSYKNYLPDWKLRIYVSNDTKDQIIQLLLNNDCEIFVMNGRGIDFRYSMWRFLSIEDKKAEAIIIRDIDSVCTLREKKMIEEWLISDKNFHIIRDHICHNTYIMGGMWGIKGNTFTIKKMFNQLLLVNKYDCDQEFLSKIMYPLVKDDAMIHDSFPRFPDENPIIIPHDTEGFIGETVTDDVIKNRDRESLKILKRKRISLQKLSF</sequence>
<organism evidence="1 2">
    <name type="scientific">Mucilaginibacter segetis</name>
    <dbReference type="NCBI Taxonomy" id="2793071"/>
    <lineage>
        <taxon>Bacteria</taxon>
        <taxon>Pseudomonadati</taxon>
        <taxon>Bacteroidota</taxon>
        <taxon>Sphingobacteriia</taxon>
        <taxon>Sphingobacteriales</taxon>
        <taxon>Sphingobacteriaceae</taxon>
        <taxon>Mucilaginibacter</taxon>
    </lineage>
</organism>
<dbReference type="EMBL" id="JAEHFW010000001">
    <property type="protein sequence ID" value="MBK0378202.1"/>
    <property type="molecule type" value="Genomic_DNA"/>
</dbReference>
<keyword evidence="2" id="KW-1185">Reference proteome</keyword>
<reference evidence="1" key="1">
    <citation type="submission" date="2020-12" db="EMBL/GenBank/DDBJ databases">
        <title>Bacterial novel species Mucilaginibacter sp. SD-g isolated from soil.</title>
        <authorList>
            <person name="Jung H.-Y."/>
        </authorList>
    </citation>
    <scope>NUCLEOTIDE SEQUENCE</scope>
    <source>
        <strain evidence="1">SD-g</strain>
    </source>
</reference>
<dbReference type="Proteomes" id="UP000613193">
    <property type="component" value="Unassembled WGS sequence"/>
</dbReference>
<evidence type="ECO:0000313" key="2">
    <source>
        <dbReference type="Proteomes" id="UP000613193"/>
    </source>
</evidence>
<protein>
    <submittedName>
        <fullName evidence="1">Uncharacterized protein</fullName>
    </submittedName>
</protein>
<name>A0A934ULU7_9SPHI</name>
<accession>A0A934ULU7</accession>
<evidence type="ECO:0000313" key="1">
    <source>
        <dbReference type="EMBL" id="MBK0378202.1"/>
    </source>
</evidence>
<gene>
    <name evidence="1" type="ORF">I5M19_02730</name>
</gene>
<proteinExistence type="predicted"/>
<comment type="caution">
    <text evidence="1">The sequence shown here is derived from an EMBL/GenBank/DDBJ whole genome shotgun (WGS) entry which is preliminary data.</text>
</comment>
<dbReference type="AlphaFoldDB" id="A0A934ULU7"/>